<dbReference type="EMBL" id="CP011129">
    <property type="protein sequence ID" value="ALN81472.1"/>
    <property type="molecule type" value="Genomic_DNA"/>
</dbReference>
<dbReference type="AlphaFoldDB" id="A0A0S2FD64"/>
<name>A0A0S2FD64_LYSAN</name>
<evidence type="ECO:0000313" key="1">
    <source>
        <dbReference type="EMBL" id="ALN81472.1"/>
    </source>
</evidence>
<protein>
    <submittedName>
        <fullName evidence="1">Uncharacterized protein</fullName>
    </submittedName>
</protein>
<sequence>MQGKLSINLFRYRSVIAMTLSESNERSREDDKYPLKKG</sequence>
<dbReference type="STRING" id="84531.LA76x_3346"/>
<accession>A0A0S2FD64</accession>
<organism evidence="1 2">
    <name type="scientific">Lysobacter antibioticus</name>
    <dbReference type="NCBI Taxonomy" id="84531"/>
    <lineage>
        <taxon>Bacteria</taxon>
        <taxon>Pseudomonadati</taxon>
        <taxon>Pseudomonadota</taxon>
        <taxon>Gammaproteobacteria</taxon>
        <taxon>Lysobacterales</taxon>
        <taxon>Lysobacteraceae</taxon>
        <taxon>Lysobacter</taxon>
    </lineage>
</organism>
<keyword evidence="2" id="KW-1185">Reference proteome</keyword>
<evidence type="ECO:0000313" key="2">
    <source>
        <dbReference type="Proteomes" id="UP000060787"/>
    </source>
</evidence>
<dbReference type="Proteomes" id="UP000060787">
    <property type="component" value="Chromosome"/>
</dbReference>
<dbReference type="PATRIC" id="fig|84531.8.peg.3361"/>
<dbReference type="KEGG" id="lab:LA76x_3346"/>
<reference evidence="1 2" key="1">
    <citation type="journal article" date="2015" name="BMC Genomics">
        <title>Comparative genomics and metabolic profiling of the genus Lysobacter.</title>
        <authorList>
            <person name="de Bruijn I."/>
            <person name="Cheng X."/>
            <person name="de Jager V."/>
            <person name="Exposito R.G."/>
            <person name="Watrous J."/>
            <person name="Patel N."/>
            <person name="Postma J."/>
            <person name="Dorrestein P.C."/>
            <person name="Kobayashi D."/>
            <person name="Raaijmakers J.M."/>
        </authorList>
    </citation>
    <scope>NUCLEOTIDE SEQUENCE [LARGE SCALE GENOMIC DNA]</scope>
    <source>
        <strain evidence="1 2">76</strain>
    </source>
</reference>
<gene>
    <name evidence="1" type="ORF">LA76x_3346</name>
</gene>
<proteinExistence type="predicted"/>